<dbReference type="Proteomes" id="UP000267606">
    <property type="component" value="Unassembled WGS sequence"/>
</dbReference>
<evidence type="ECO:0000313" key="3">
    <source>
        <dbReference type="WBParaSite" id="OFLC_0001340301-mRNA-1"/>
    </source>
</evidence>
<gene>
    <name evidence="1" type="ORF">OFLC_LOCUS13402</name>
</gene>
<protein>
    <submittedName>
        <fullName evidence="3">Secreted protein</fullName>
    </submittedName>
</protein>
<dbReference type="WBParaSite" id="OFLC_0001340301-mRNA-1">
    <property type="protein sequence ID" value="OFLC_0001340301-mRNA-1"/>
    <property type="gene ID" value="OFLC_0001340301"/>
</dbReference>
<evidence type="ECO:0000313" key="2">
    <source>
        <dbReference type="Proteomes" id="UP000267606"/>
    </source>
</evidence>
<evidence type="ECO:0000313" key="1">
    <source>
        <dbReference type="EMBL" id="VDP13662.1"/>
    </source>
</evidence>
<sequence>MGLPAAAVQNSLQLFWIFETVSTSTTPHSTLSTKSGNFYFDEIWSDFSTKRSASCDQLPYLSMLTILTGNFSQYLGQKISFVNIGLQREQSFRQQFFSISLSGAVQF</sequence>
<dbReference type="AlphaFoldDB" id="A0A183I0Z0"/>
<organism evidence="3">
    <name type="scientific">Onchocerca flexuosa</name>
    <dbReference type="NCBI Taxonomy" id="387005"/>
    <lineage>
        <taxon>Eukaryota</taxon>
        <taxon>Metazoa</taxon>
        <taxon>Ecdysozoa</taxon>
        <taxon>Nematoda</taxon>
        <taxon>Chromadorea</taxon>
        <taxon>Rhabditida</taxon>
        <taxon>Spirurina</taxon>
        <taxon>Spiruromorpha</taxon>
        <taxon>Filarioidea</taxon>
        <taxon>Onchocercidae</taxon>
        <taxon>Onchocerca</taxon>
    </lineage>
</organism>
<proteinExistence type="predicted"/>
<reference evidence="1 2" key="2">
    <citation type="submission" date="2018-11" db="EMBL/GenBank/DDBJ databases">
        <authorList>
            <consortium name="Pathogen Informatics"/>
        </authorList>
    </citation>
    <scope>NUCLEOTIDE SEQUENCE [LARGE SCALE GENOMIC DNA]</scope>
</reference>
<keyword evidence="2" id="KW-1185">Reference proteome</keyword>
<name>A0A183I0Z0_9BILA</name>
<dbReference type="EMBL" id="UZAJ01040181">
    <property type="protein sequence ID" value="VDP13662.1"/>
    <property type="molecule type" value="Genomic_DNA"/>
</dbReference>
<reference evidence="3" key="1">
    <citation type="submission" date="2016-06" db="UniProtKB">
        <authorList>
            <consortium name="WormBaseParasite"/>
        </authorList>
    </citation>
    <scope>IDENTIFICATION</scope>
</reference>
<accession>A0A183I0Z0</accession>